<keyword evidence="14" id="KW-1185">Reference proteome</keyword>
<dbReference type="InterPro" id="IPR024517">
    <property type="entry name" value="Glycogen_phosphorylase_DUF3417"/>
</dbReference>
<evidence type="ECO:0000256" key="3">
    <source>
        <dbReference type="ARBA" id="ARBA00006047"/>
    </source>
</evidence>
<keyword evidence="5" id="KW-0021">Allosteric enzyme</keyword>
<comment type="similarity">
    <text evidence="3">Belongs to the glycogen phosphorylase family.</text>
</comment>
<keyword evidence="6 13" id="KW-0328">Glycosyltransferase</keyword>
<dbReference type="InterPro" id="IPR052182">
    <property type="entry name" value="Glycogen/Maltodextrin_Phosph"/>
</dbReference>
<dbReference type="InterPro" id="IPR011834">
    <property type="entry name" value="Agluc_phsphrylas"/>
</dbReference>
<organism evidence="13 14">
    <name type="scientific">Calidithermus roseus</name>
    <dbReference type="NCBI Taxonomy" id="1644118"/>
    <lineage>
        <taxon>Bacteria</taxon>
        <taxon>Thermotogati</taxon>
        <taxon>Deinococcota</taxon>
        <taxon>Deinococci</taxon>
        <taxon>Thermales</taxon>
        <taxon>Thermaceae</taxon>
        <taxon>Calidithermus</taxon>
    </lineage>
</organism>
<dbReference type="PANTHER" id="PTHR42655:SF1">
    <property type="entry name" value="GLYCOGEN PHOSPHORYLASE"/>
    <property type="match status" value="1"/>
</dbReference>
<dbReference type="PIRSF" id="PIRSF000460">
    <property type="entry name" value="Pprylas_GlgP"/>
    <property type="match status" value="1"/>
</dbReference>
<name>A0A399EZ95_9DEIN</name>
<evidence type="ECO:0000256" key="10">
    <source>
        <dbReference type="ARBA" id="ARBA00025174"/>
    </source>
</evidence>
<dbReference type="PROSITE" id="PS00102">
    <property type="entry name" value="PHOSPHORYLASE"/>
    <property type="match status" value="1"/>
</dbReference>
<evidence type="ECO:0000256" key="4">
    <source>
        <dbReference type="ARBA" id="ARBA00012591"/>
    </source>
</evidence>
<dbReference type="GO" id="GO:0030170">
    <property type="term" value="F:pyridoxal phosphate binding"/>
    <property type="evidence" value="ECO:0007669"/>
    <property type="project" value="InterPro"/>
</dbReference>
<reference evidence="13 14" key="1">
    <citation type="submission" date="2018-08" db="EMBL/GenBank/DDBJ databases">
        <title>Meiothermus roseus NBRC 110900 genome sequencing project.</title>
        <authorList>
            <person name="Da Costa M.S."/>
            <person name="Albuquerque L."/>
            <person name="Raposo P."/>
            <person name="Froufe H.J.C."/>
            <person name="Barroso C.S."/>
            <person name="Egas C."/>
        </authorList>
    </citation>
    <scope>NUCLEOTIDE SEQUENCE [LARGE SCALE GENOMIC DNA]</scope>
    <source>
        <strain evidence="13 14">NBRC 110900</strain>
    </source>
</reference>
<dbReference type="NCBIfam" id="TIGR02094">
    <property type="entry name" value="more_P_ylases"/>
    <property type="match status" value="1"/>
</dbReference>
<dbReference type="PANTHER" id="PTHR42655">
    <property type="entry name" value="GLYCOGEN PHOSPHORYLASE"/>
    <property type="match status" value="1"/>
</dbReference>
<dbReference type="Proteomes" id="UP000265341">
    <property type="component" value="Unassembled WGS sequence"/>
</dbReference>
<dbReference type="GO" id="GO:0008184">
    <property type="term" value="F:glycogen phosphorylase activity"/>
    <property type="evidence" value="ECO:0007669"/>
    <property type="project" value="InterPro"/>
</dbReference>
<evidence type="ECO:0000256" key="5">
    <source>
        <dbReference type="ARBA" id="ARBA00022533"/>
    </source>
</evidence>
<comment type="caution">
    <text evidence="13">The sequence shown here is derived from an EMBL/GenBank/DDBJ whole genome shotgun (WGS) entry which is preliminary data.</text>
</comment>
<evidence type="ECO:0000313" key="13">
    <source>
        <dbReference type="EMBL" id="RIH89874.1"/>
    </source>
</evidence>
<sequence length="866" mass="97957">MRPQQQYPRFSTFNGIDHERRWYNPTVMNVLGRITAMPTLPEPIKGLREVAYNFWWSWNPSAQQVFERLDPLLWKRFRGNPVKVLLEVQPERLESLAQDASFRGEVEAVVSAFQKYLSSRPENQHQVAYFSMEYGFHESLSIYSGGLGILAGDHIKSASDLGLSLVGVGIFYHQGYFRQVLTAEGQQTEAYDEYSATELPLVPVHDGEGRPLRVGVEFPGRTVQVTAYKAQVGTVPVYLMSTNIPENSPEDRRITARLYDPGQEARIQQELILGIGGVRVLRALGLAPTVFHMNEGHAAFQGLERIRERIAAGMPFREAFELVAASSLFTTHTPVPAGHDTFPLELIDRYLDGWWSRLSISREQFLALGLEQKEYGPVFSMSHLALATSRAAGGVSKLHGAVSREMFHDIWKGLEVEEVPISHITNGVHTWTFLHPELAELYDRVFPKEWRERPWEASLWKAELLGEAELWRIRNKLRARLVSDVRQRLYETRRRNGEIPARLRATEKVLDPNALTIGFARRFATYKRAVLLFKDPERLLKIMNGPYPLQFVFAGKAHPKDDPGKAFIKELVAKIKELGLEDRMILLENYDMGMARTLVQGVDVWLNTPRRPMEASGTSGMKAALNGALNFSILDGWWAEGFNTRNGWAIGDDRAYASDEAQDIADAQSLYDTLEFEILPLFYARGAEGTPTGWLTMVRESIKSCGPTYSAARMVHEYDLKFYTPLAERARALEANGAQKLKELAAWKSQVERVWGNVRLWVDNPGDTMANGEGMSIKAYLAAEGLPEDTLRVELVVRRGTGELEVVPLRPQGREREALIYSGTYSPTRPGSYVYGVRAVAVHPNQSEIEFVRWAGEVPHPEYAHR</sequence>
<dbReference type="EC" id="2.4.1.1" evidence="4"/>
<evidence type="ECO:0000256" key="1">
    <source>
        <dbReference type="ARBA" id="ARBA00001275"/>
    </source>
</evidence>
<feature type="modified residue" description="N6-(pyridoxal phosphate)lysine" evidence="11">
    <location>
        <position position="622"/>
    </location>
</feature>
<evidence type="ECO:0000256" key="7">
    <source>
        <dbReference type="ARBA" id="ARBA00022679"/>
    </source>
</evidence>
<dbReference type="AlphaFoldDB" id="A0A399EZ95"/>
<gene>
    <name evidence="13" type="primary">glgP</name>
    <name evidence="13" type="ORF">Mrose_00099</name>
</gene>
<accession>A0A399EZ95</accession>
<evidence type="ECO:0000256" key="2">
    <source>
        <dbReference type="ARBA" id="ARBA00001933"/>
    </source>
</evidence>
<dbReference type="Pfam" id="PF11897">
    <property type="entry name" value="DUF3417"/>
    <property type="match status" value="1"/>
</dbReference>
<keyword evidence="9" id="KW-0119">Carbohydrate metabolism</keyword>
<evidence type="ECO:0000256" key="11">
    <source>
        <dbReference type="PIRSR" id="PIRSR000460-1"/>
    </source>
</evidence>
<dbReference type="Pfam" id="PF00343">
    <property type="entry name" value="Phosphorylase"/>
    <property type="match status" value="1"/>
</dbReference>
<feature type="domain" description="DUF3417" evidence="12">
    <location>
        <begin position="40"/>
        <end position="140"/>
    </location>
</feature>
<dbReference type="InterPro" id="IPR000811">
    <property type="entry name" value="Glyco_trans_35"/>
</dbReference>
<proteinExistence type="inferred from homology"/>
<evidence type="ECO:0000256" key="8">
    <source>
        <dbReference type="ARBA" id="ARBA00022898"/>
    </source>
</evidence>
<comment type="catalytic activity">
    <reaction evidence="1">
        <text>[(1-&gt;4)-alpha-D-glucosyl](n) + phosphate = [(1-&gt;4)-alpha-D-glucosyl](n-1) + alpha-D-glucose 1-phosphate</text>
        <dbReference type="Rhea" id="RHEA:41732"/>
        <dbReference type="Rhea" id="RHEA-COMP:9584"/>
        <dbReference type="Rhea" id="RHEA-COMP:9586"/>
        <dbReference type="ChEBI" id="CHEBI:15444"/>
        <dbReference type="ChEBI" id="CHEBI:43474"/>
        <dbReference type="ChEBI" id="CHEBI:58601"/>
        <dbReference type="EC" id="2.4.1.1"/>
    </reaction>
</comment>
<comment type="function">
    <text evidence="10">Phosphorylase is an important allosteric enzyme in carbohydrate metabolism. Enzymes from different sources differ in their regulatory mechanisms and in their natural substrates. However, all known phosphorylases share catalytic and structural properties.</text>
</comment>
<keyword evidence="7 13" id="KW-0808">Transferase</keyword>
<dbReference type="EMBL" id="QWLA01000001">
    <property type="protein sequence ID" value="RIH89874.1"/>
    <property type="molecule type" value="Genomic_DNA"/>
</dbReference>
<protein>
    <recommendedName>
        <fullName evidence="4">glycogen phosphorylase</fullName>
        <ecNumber evidence="4">2.4.1.1</ecNumber>
    </recommendedName>
</protein>
<evidence type="ECO:0000256" key="9">
    <source>
        <dbReference type="ARBA" id="ARBA00023277"/>
    </source>
</evidence>
<keyword evidence="8 11" id="KW-0663">Pyridoxal phosphate</keyword>
<dbReference type="GO" id="GO:0005975">
    <property type="term" value="P:carbohydrate metabolic process"/>
    <property type="evidence" value="ECO:0007669"/>
    <property type="project" value="InterPro"/>
</dbReference>
<evidence type="ECO:0000256" key="6">
    <source>
        <dbReference type="ARBA" id="ARBA00022676"/>
    </source>
</evidence>
<comment type="cofactor">
    <cofactor evidence="2">
        <name>pyridoxal 5'-phosphate</name>
        <dbReference type="ChEBI" id="CHEBI:597326"/>
    </cofactor>
</comment>
<dbReference type="SUPFAM" id="SSF53756">
    <property type="entry name" value="UDP-Glycosyltransferase/glycogen phosphorylase"/>
    <property type="match status" value="1"/>
</dbReference>
<dbReference type="Gene3D" id="3.40.50.2000">
    <property type="entry name" value="Glycogen Phosphorylase B"/>
    <property type="match status" value="3"/>
</dbReference>
<dbReference type="InterPro" id="IPR035090">
    <property type="entry name" value="Pyridoxal_P_attach_site"/>
</dbReference>
<evidence type="ECO:0000259" key="12">
    <source>
        <dbReference type="Pfam" id="PF11897"/>
    </source>
</evidence>
<evidence type="ECO:0000313" key="14">
    <source>
        <dbReference type="Proteomes" id="UP000265341"/>
    </source>
</evidence>